<keyword evidence="13" id="KW-0786">Thiamine pyrophosphate</keyword>
<evidence type="ECO:0000313" key="16">
    <source>
        <dbReference type="EMBL" id="CAI2361169.1"/>
    </source>
</evidence>
<feature type="region of interest" description="Disordered" evidence="14">
    <location>
        <begin position="1"/>
        <end position="35"/>
    </location>
</feature>
<dbReference type="FunFam" id="3.40.50.970:FF:000129">
    <property type="entry name" value="Transketolase"/>
    <property type="match status" value="1"/>
</dbReference>
<dbReference type="InterPro" id="IPR005474">
    <property type="entry name" value="Transketolase_N"/>
</dbReference>
<dbReference type="InterPro" id="IPR033248">
    <property type="entry name" value="Transketolase_C"/>
</dbReference>
<evidence type="ECO:0000256" key="8">
    <source>
        <dbReference type="ARBA" id="ARBA00013152"/>
    </source>
</evidence>
<name>A0AAD1X578_EUPCR</name>
<accession>A0AAD1X578</accession>
<dbReference type="SUPFAM" id="SSF52922">
    <property type="entry name" value="TK C-terminal domain-like"/>
    <property type="match status" value="1"/>
</dbReference>
<evidence type="ECO:0000256" key="10">
    <source>
        <dbReference type="ARBA" id="ARBA00022723"/>
    </source>
</evidence>
<comment type="similarity">
    <text evidence="6">Belongs to the transketolase family.</text>
</comment>
<dbReference type="GO" id="GO:0005737">
    <property type="term" value="C:cytoplasm"/>
    <property type="evidence" value="ECO:0007669"/>
    <property type="project" value="UniProtKB-ARBA"/>
</dbReference>
<evidence type="ECO:0000256" key="5">
    <source>
        <dbReference type="ARBA" id="ARBA00001964"/>
    </source>
</evidence>
<evidence type="ECO:0000256" key="3">
    <source>
        <dbReference type="ARBA" id="ARBA00001941"/>
    </source>
</evidence>
<dbReference type="Pfam" id="PF02779">
    <property type="entry name" value="Transket_pyr"/>
    <property type="match status" value="1"/>
</dbReference>
<feature type="domain" description="Transketolase-like pyrimidine-binding" evidence="15">
    <location>
        <begin position="341"/>
        <end position="504"/>
    </location>
</feature>
<sequence length="645" mass="70475">METRGTKRTAEVIEDSKNDTSNKRQKTSEENETEVKVQDIAHLMRIDSINMTNASGSGHPTSCSSMAELLSTVFFHPSGMKFNPHTPRGFENDKFVLSKGHAAPILYSAWSHAGHVPKEELMNLRKIDNDLEGHPTPRLDFIDVATGSLGQGLNAGVGMAYSMKYFEKVSNKVFCLLGDGEMAEGSNWEAMNFASFYKLDNLVTILDINRLGQSDETSLGHSVDVYEKRFDAFGFHTFVVDGHSVSEIVKALEDSKNITDKPIAILAKTIKGKYFLEKADKQPWHGKPLGGESSPVVENIEKMIQDKNASIIPQTPESEAKEPEHTELAVPECKYNVGDFVATRKAFGECAKLLGDQSNLVVGVDADVKNSTMLQFLKDAHPDQFIDCFIAEQNMVGAAIGAGVRGRIPFCSTFATFFTRAFDHIRMGAISQCNVKFVGSHCGVSIGADGPSQMGLEDIAMFRTVPNCVVFYPSDSVSTFHATTLAANHKGMVFIRTGRPEAKTIYKNDEEFKIGQSKVTLSSEDDKITLVGAGVTFTAASEAAEKLKEAGTNVRIIDLFCVKPIDKETLVKSAQETNNTILVIEDHYPEGGLFEAVCSAVASEGVKVHSLAVNDVPRSGKPKELLAKYKIDCDAVVEKVKELTS</sequence>
<evidence type="ECO:0000256" key="12">
    <source>
        <dbReference type="ARBA" id="ARBA00022842"/>
    </source>
</evidence>
<dbReference type="InterPro" id="IPR020826">
    <property type="entry name" value="Transketolase_BS"/>
</dbReference>
<comment type="cofactor">
    <cofactor evidence="4">
        <name>Mg(2+)</name>
        <dbReference type="ChEBI" id="CHEBI:18420"/>
    </cofactor>
</comment>
<dbReference type="InterPro" id="IPR029061">
    <property type="entry name" value="THDP-binding"/>
</dbReference>
<evidence type="ECO:0000313" key="17">
    <source>
        <dbReference type="Proteomes" id="UP001295684"/>
    </source>
</evidence>
<dbReference type="EC" id="2.2.1.1" evidence="8"/>
<dbReference type="GO" id="GO:0046872">
    <property type="term" value="F:metal ion binding"/>
    <property type="evidence" value="ECO:0007669"/>
    <property type="project" value="UniProtKB-KW"/>
</dbReference>
<comment type="caution">
    <text evidence="16">The sequence shown here is derived from an EMBL/GenBank/DDBJ whole genome shotgun (WGS) entry which is preliminary data.</text>
</comment>
<dbReference type="Proteomes" id="UP001295684">
    <property type="component" value="Unassembled WGS sequence"/>
</dbReference>
<dbReference type="AlphaFoldDB" id="A0AAD1X578"/>
<comment type="cofactor">
    <cofactor evidence="5">
        <name>thiamine diphosphate</name>
        <dbReference type="ChEBI" id="CHEBI:58937"/>
    </cofactor>
</comment>
<evidence type="ECO:0000256" key="2">
    <source>
        <dbReference type="ARBA" id="ARBA00001936"/>
    </source>
</evidence>
<keyword evidence="11" id="KW-0106">Calcium</keyword>
<gene>
    <name evidence="16" type="ORF">ECRASSUSDP1_LOCUS2479</name>
</gene>
<keyword evidence="9" id="KW-0808">Transferase</keyword>
<evidence type="ECO:0000256" key="11">
    <source>
        <dbReference type="ARBA" id="ARBA00022837"/>
    </source>
</evidence>
<dbReference type="GO" id="GO:0004802">
    <property type="term" value="F:transketolase activity"/>
    <property type="evidence" value="ECO:0007669"/>
    <property type="project" value="UniProtKB-EC"/>
</dbReference>
<keyword evidence="10" id="KW-0479">Metal-binding</keyword>
<dbReference type="Pfam" id="PF02780">
    <property type="entry name" value="Transketolase_C"/>
    <property type="match status" value="1"/>
</dbReference>
<dbReference type="InterPro" id="IPR051424">
    <property type="entry name" value="Transketolase-like"/>
</dbReference>
<proteinExistence type="inferred from homology"/>
<evidence type="ECO:0000256" key="4">
    <source>
        <dbReference type="ARBA" id="ARBA00001946"/>
    </source>
</evidence>
<dbReference type="GO" id="GO:0030976">
    <property type="term" value="F:thiamine pyrophosphate binding"/>
    <property type="evidence" value="ECO:0007669"/>
    <property type="project" value="TreeGrafter"/>
</dbReference>
<comment type="subunit">
    <text evidence="7">Homodimer.</text>
</comment>
<organism evidence="16 17">
    <name type="scientific">Euplotes crassus</name>
    <dbReference type="NCBI Taxonomy" id="5936"/>
    <lineage>
        <taxon>Eukaryota</taxon>
        <taxon>Sar</taxon>
        <taxon>Alveolata</taxon>
        <taxon>Ciliophora</taxon>
        <taxon>Intramacronucleata</taxon>
        <taxon>Spirotrichea</taxon>
        <taxon>Hypotrichia</taxon>
        <taxon>Euplotida</taxon>
        <taxon>Euplotidae</taxon>
        <taxon>Moneuplotes</taxon>
    </lineage>
</organism>
<dbReference type="PANTHER" id="PTHR43195:SF1">
    <property type="entry name" value="FI06132P-RELATED"/>
    <property type="match status" value="1"/>
</dbReference>
<dbReference type="Gene3D" id="3.40.50.970">
    <property type="match status" value="2"/>
</dbReference>
<protein>
    <recommendedName>
        <fullName evidence="8">transketolase</fullName>
        <ecNumber evidence="8">2.2.1.1</ecNumber>
    </recommendedName>
</protein>
<comment type="cofactor">
    <cofactor evidence="1">
        <name>Ca(2+)</name>
        <dbReference type="ChEBI" id="CHEBI:29108"/>
    </cofactor>
</comment>
<dbReference type="Gene3D" id="3.40.50.920">
    <property type="match status" value="1"/>
</dbReference>
<dbReference type="CDD" id="cd07033">
    <property type="entry name" value="TPP_PYR_DXS_TK_like"/>
    <property type="match status" value="1"/>
</dbReference>
<evidence type="ECO:0000256" key="1">
    <source>
        <dbReference type="ARBA" id="ARBA00001913"/>
    </source>
</evidence>
<evidence type="ECO:0000256" key="7">
    <source>
        <dbReference type="ARBA" id="ARBA00011738"/>
    </source>
</evidence>
<dbReference type="SUPFAM" id="SSF52518">
    <property type="entry name" value="Thiamin diphosphate-binding fold (THDP-binding)"/>
    <property type="match status" value="2"/>
</dbReference>
<dbReference type="CDD" id="cd02012">
    <property type="entry name" value="TPP_TK"/>
    <property type="match status" value="1"/>
</dbReference>
<dbReference type="SMART" id="SM00861">
    <property type="entry name" value="Transket_pyr"/>
    <property type="match status" value="1"/>
</dbReference>
<evidence type="ECO:0000256" key="9">
    <source>
        <dbReference type="ARBA" id="ARBA00022679"/>
    </source>
</evidence>
<keyword evidence="17" id="KW-1185">Reference proteome</keyword>
<dbReference type="InterPro" id="IPR005475">
    <property type="entry name" value="Transketolase-like_Pyr-bd"/>
</dbReference>
<comment type="cofactor">
    <cofactor evidence="2">
        <name>Mn(2+)</name>
        <dbReference type="ChEBI" id="CHEBI:29035"/>
    </cofactor>
</comment>
<dbReference type="PANTHER" id="PTHR43195">
    <property type="entry name" value="TRANSKETOLASE"/>
    <property type="match status" value="1"/>
</dbReference>
<evidence type="ECO:0000259" key="15">
    <source>
        <dbReference type="SMART" id="SM00861"/>
    </source>
</evidence>
<dbReference type="Pfam" id="PF00456">
    <property type="entry name" value="Transketolase_N"/>
    <property type="match status" value="1"/>
</dbReference>
<evidence type="ECO:0000256" key="14">
    <source>
        <dbReference type="SAM" id="MobiDB-lite"/>
    </source>
</evidence>
<keyword evidence="12" id="KW-0460">Magnesium</keyword>
<dbReference type="EMBL" id="CAMPGE010002368">
    <property type="protein sequence ID" value="CAI2361169.1"/>
    <property type="molecule type" value="Genomic_DNA"/>
</dbReference>
<evidence type="ECO:0000256" key="6">
    <source>
        <dbReference type="ARBA" id="ARBA00007131"/>
    </source>
</evidence>
<dbReference type="PROSITE" id="PS00802">
    <property type="entry name" value="TRANSKETOLASE_2"/>
    <property type="match status" value="1"/>
</dbReference>
<comment type="cofactor">
    <cofactor evidence="3">
        <name>Co(2+)</name>
        <dbReference type="ChEBI" id="CHEBI:48828"/>
    </cofactor>
</comment>
<dbReference type="InterPro" id="IPR009014">
    <property type="entry name" value="Transketo_C/PFOR_II"/>
</dbReference>
<dbReference type="NCBIfam" id="NF004559">
    <property type="entry name" value="PRK05899.2-5"/>
    <property type="match status" value="1"/>
</dbReference>
<reference evidence="16" key="1">
    <citation type="submission" date="2023-07" db="EMBL/GenBank/DDBJ databases">
        <authorList>
            <consortium name="AG Swart"/>
            <person name="Singh M."/>
            <person name="Singh A."/>
            <person name="Seah K."/>
            <person name="Emmerich C."/>
        </authorList>
    </citation>
    <scope>NUCLEOTIDE SEQUENCE</scope>
    <source>
        <strain evidence="16">DP1</strain>
    </source>
</reference>
<evidence type="ECO:0000256" key="13">
    <source>
        <dbReference type="ARBA" id="ARBA00023052"/>
    </source>
</evidence>